<dbReference type="RefSeq" id="WP_170126241.1">
    <property type="nucleotide sequence ID" value="NZ_BAABQN010000018.1"/>
</dbReference>
<protein>
    <submittedName>
        <fullName evidence="1">SPP1 family predicted phage head-tail adaptor</fullName>
    </submittedName>
</protein>
<accession>A0A366DSW2</accession>
<name>A0A366DSW2_9BACI</name>
<dbReference type="EMBL" id="QNRI01000015">
    <property type="protein sequence ID" value="RBO92288.1"/>
    <property type="molecule type" value="Genomic_DNA"/>
</dbReference>
<evidence type="ECO:0000313" key="1">
    <source>
        <dbReference type="EMBL" id="RBO92288.1"/>
    </source>
</evidence>
<dbReference type="Proteomes" id="UP000252254">
    <property type="component" value="Unassembled WGS sequence"/>
</dbReference>
<organism evidence="1 2">
    <name type="scientific">Paraliobacillus ryukyuensis</name>
    <dbReference type="NCBI Taxonomy" id="200904"/>
    <lineage>
        <taxon>Bacteria</taxon>
        <taxon>Bacillati</taxon>
        <taxon>Bacillota</taxon>
        <taxon>Bacilli</taxon>
        <taxon>Bacillales</taxon>
        <taxon>Bacillaceae</taxon>
        <taxon>Paraliobacillus</taxon>
    </lineage>
</organism>
<dbReference type="InterPro" id="IPR038666">
    <property type="entry name" value="SSP1_head-tail_sf"/>
</dbReference>
<evidence type="ECO:0000313" key="2">
    <source>
        <dbReference type="Proteomes" id="UP000252254"/>
    </source>
</evidence>
<dbReference type="Pfam" id="PF05521">
    <property type="entry name" value="Phage_HCP"/>
    <property type="match status" value="1"/>
</dbReference>
<gene>
    <name evidence="1" type="ORF">DES48_11526</name>
</gene>
<dbReference type="InterPro" id="IPR008767">
    <property type="entry name" value="Phage_SPP1_head-tail_adaptor"/>
</dbReference>
<reference evidence="1 2" key="1">
    <citation type="submission" date="2018-06" db="EMBL/GenBank/DDBJ databases">
        <title>Genomic Encyclopedia of Type Strains, Phase IV (KMG-IV): sequencing the most valuable type-strain genomes for metagenomic binning, comparative biology and taxonomic classification.</title>
        <authorList>
            <person name="Goeker M."/>
        </authorList>
    </citation>
    <scope>NUCLEOTIDE SEQUENCE [LARGE SCALE GENOMIC DNA]</scope>
    <source>
        <strain evidence="1 2">DSM 15140</strain>
    </source>
</reference>
<dbReference type="NCBIfam" id="TIGR01563">
    <property type="entry name" value="gp16_SPP1"/>
    <property type="match status" value="1"/>
</dbReference>
<dbReference type="AlphaFoldDB" id="A0A366DSW2"/>
<comment type="caution">
    <text evidence="1">The sequence shown here is derived from an EMBL/GenBank/DDBJ whole genome shotgun (WGS) entry which is preliminary data.</text>
</comment>
<dbReference type="Gene3D" id="2.40.10.270">
    <property type="entry name" value="Bacteriophage SPP1 head-tail adaptor protein"/>
    <property type="match status" value="1"/>
</dbReference>
<keyword evidence="2" id="KW-1185">Reference proteome</keyword>
<proteinExistence type="predicted"/>
<sequence length="99" mass="11688">MRYNDVIYLMSQSVTYDEYKNPITTTEERKVYANQMRVTTSERYEAANHGLKPSKRFEIYTFEYNGQSKLKHETVVYNITDVDERGEKIQLTCEKDVGS</sequence>